<name>A0AAV7T7S1_PLEWA</name>
<dbReference type="Proteomes" id="UP001066276">
    <property type="component" value="Chromosome 4_1"/>
</dbReference>
<gene>
    <name evidence="1" type="ORF">NDU88_004173</name>
</gene>
<protein>
    <submittedName>
        <fullName evidence="1">Uncharacterized protein</fullName>
    </submittedName>
</protein>
<dbReference type="AlphaFoldDB" id="A0AAV7T7S1"/>
<sequence>MCASPASSRTRLGVCFCCATAKPSSRPQGSETAAYWSHISGSVHNADYTTYPLAKVGPFLKHGASGTRLGTTSDAAVDPVTNTTCTPVPMTLTPETDLIGRPDSEALVLAFIPHEYTQSNRDIYH</sequence>
<evidence type="ECO:0000313" key="1">
    <source>
        <dbReference type="EMBL" id="KAJ1172326.1"/>
    </source>
</evidence>
<reference evidence="1" key="1">
    <citation type="journal article" date="2022" name="bioRxiv">
        <title>Sequencing and chromosome-scale assembly of the giantPleurodeles waltlgenome.</title>
        <authorList>
            <person name="Brown T."/>
            <person name="Elewa A."/>
            <person name="Iarovenko S."/>
            <person name="Subramanian E."/>
            <person name="Araus A.J."/>
            <person name="Petzold A."/>
            <person name="Susuki M."/>
            <person name="Suzuki K.-i.T."/>
            <person name="Hayashi T."/>
            <person name="Toyoda A."/>
            <person name="Oliveira C."/>
            <person name="Osipova E."/>
            <person name="Leigh N.D."/>
            <person name="Simon A."/>
            <person name="Yun M.H."/>
        </authorList>
    </citation>
    <scope>NUCLEOTIDE SEQUENCE</scope>
    <source>
        <strain evidence="1">20211129_DDA</strain>
        <tissue evidence="1">Liver</tissue>
    </source>
</reference>
<comment type="caution">
    <text evidence="1">The sequence shown here is derived from an EMBL/GenBank/DDBJ whole genome shotgun (WGS) entry which is preliminary data.</text>
</comment>
<evidence type="ECO:0000313" key="2">
    <source>
        <dbReference type="Proteomes" id="UP001066276"/>
    </source>
</evidence>
<organism evidence="1 2">
    <name type="scientific">Pleurodeles waltl</name>
    <name type="common">Iberian ribbed newt</name>
    <dbReference type="NCBI Taxonomy" id="8319"/>
    <lineage>
        <taxon>Eukaryota</taxon>
        <taxon>Metazoa</taxon>
        <taxon>Chordata</taxon>
        <taxon>Craniata</taxon>
        <taxon>Vertebrata</taxon>
        <taxon>Euteleostomi</taxon>
        <taxon>Amphibia</taxon>
        <taxon>Batrachia</taxon>
        <taxon>Caudata</taxon>
        <taxon>Salamandroidea</taxon>
        <taxon>Salamandridae</taxon>
        <taxon>Pleurodelinae</taxon>
        <taxon>Pleurodeles</taxon>
    </lineage>
</organism>
<keyword evidence="2" id="KW-1185">Reference proteome</keyword>
<accession>A0AAV7T7S1</accession>
<proteinExistence type="predicted"/>
<dbReference type="EMBL" id="JANPWB010000007">
    <property type="protein sequence ID" value="KAJ1172326.1"/>
    <property type="molecule type" value="Genomic_DNA"/>
</dbReference>